<evidence type="ECO:0000259" key="14">
    <source>
        <dbReference type="PROSITE" id="PS50112"/>
    </source>
</evidence>
<dbReference type="InterPro" id="IPR050351">
    <property type="entry name" value="BphY/WalK/GraS-like"/>
</dbReference>
<feature type="domain" description="PAS" evidence="14">
    <location>
        <begin position="193"/>
        <end position="237"/>
    </location>
</feature>
<evidence type="ECO:0000256" key="9">
    <source>
        <dbReference type="ARBA" id="ARBA00022989"/>
    </source>
</evidence>
<evidence type="ECO:0000256" key="12">
    <source>
        <dbReference type="SAM" id="Phobius"/>
    </source>
</evidence>
<dbReference type="GO" id="GO:0005524">
    <property type="term" value="F:ATP binding"/>
    <property type="evidence" value="ECO:0007669"/>
    <property type="project" value="UniProtKB-KW"/>
</dbReference>
<dbReference type="EC" id="2.7.13.3" evidence="3"/>
<dbReference type="GO" id="GO:0000155">
    <property type="term" value="F:phosphorelay sensor kinase activity"/>
    <property type="evidence" value="ECO:0007669"/>
    <property type="project" value="InterPro"/>
</dbReference>
<comment type="caution">
    <text evidence="15">The sequence shown here is derived from an EMBL/GenBank/DDBJ whole genome shotgun (WGS) entry which is preliminary data.</text>
</comment>
<dbReference type="CDD" id="cd00130">
    <property type="entry name" value="PAS"/>
    <property type="match status" value="1"/>
</dbReference>
<evidence type="ECO:0000256" key="3">
    <source>
        <dbReference type="ARBA" id="ARBA00012438"/>
    </source>
</evidence>
<dbReference type="CDD" id="cd00075">
    <property type="entry name" value="HATPase"/>
    <property type="match status" value="1"/>
</dbReference>
<evidence type="ECO:0000313" key="15">
    <source>
        <dbReference type="EMBL" id="MBB6481757.1"/>
    </source>
</evidence>
<dbReference type="SUPFAM" id="SSF55874">
    <property type="entry name" value="ATPase domain of HSP90 chaperone/DNA topoisomerase II/histidine kinase"/>
    <property type="match status" value="1"/>
</dbReference>
<feature type="transmembrane region" description="Helical" evidence="12">
    <location>
        <begin position="151"/>
        <end position="172"/>
    </location>
</feature>
<evidence type="ECO:0000256" key="11">
    <source>
        <dbReference type="ARBA" id="ARBA00023136"/>
    </source>
</evidence>
<dbReference type="GO" id="GO:0007234">
    <property type="term" value="P:osmosensory signaling via phosphorelay pathway"/>
    <property type="evidence" value="ECO:0007669"/>
    <property type="project" value="TreeGrafter"/>
</dbReference>
<dbReference type="NCBIfam" id="TIGR00229">
    <property type="entry name" value="sensory_box"/>
    <property type="match status" value="1"/>
</dbReference>
<dbReference type="PANTHER" id="PTHR42878:SF7">
    <property type="entry name" value="SENSOR HISTIDINE KINASE GLRK"/>
    <property type="match status" value="1"/>
</dbReference>
<keyword evidence="10" id="KW-0902">Two-component regulatory system</keyword>
<dbReference type="CDD" id="cd00082">
    <property type="entry name" value="HisKA"/>
    <property type="match status" value="1"/>
</dbReference>
<comment type="subcellular location">
    <subcellularLocation>
        <location evidence="2">Membrane</location>
        <topology evidence="2">Multi-pass membrane protein</topology>
    </subcellularLocation>
</comment>
<accession>A0A841REX1</accession>
<dbReference type="PANTHER" id="PTHR42878">
    <property type="entry name" value="TWO-COMPONENT HISTIDINE KINASE"/>
    <property type="match status" value="1"/>
</dbReference>
<dbReference type="GO" id="GO:0016020">
    <property type="term" value="C:membrane"/>
    <property type="evidence" value="ECO:0007669"/>
    <property type="project" value="UniProtKB-SubCell"/>
</dbReference>
<dbReference type="AlphaFoldDB" id="A0A841REX1"/>
<dbReference type="SUPFAM" id="SSF47384">
    <property type="entry name" value="Homodimeric domain of signal transducing histidine kinase"/>
    <property type="match status" value="1"/>
</dbReference>
<dbReference type="SMART" id="SM00387">
    <property type="entry name" value="HATPase_c"/>
    <property type="match status" value="1"/>
</dbReference>
<dbReference type="GO" id="GO:0030295">
    <property type="term" value="F:protein kinase activator activity"/>
    <property type="evidence" value="ECO:0007669"/>
    <property type="project" value="TreeGrafter"/>
</dbReference>
<evidence type="ECO:0000313" key="16">
    <source>
        <dbReference type="Proteomes" id="UP000587760"/>
    </source>
</evidence>
<dbReference type="InterPro" id="IPR036890">
    <property type="entry name" value="HATPase_C_sf"/>
</dbReference>
<keyword evidence="11 12" id="KW-0472">Membrane</keyword>
<evidence type="ECO:0000256" key="4">
    <source>
        <dbReference type="ARBA" id="ARBA00022679"/>
    </source>
</evidence>
<dbReference type="PROSITE" id="PS50112">
    <property type="entry name" value="PAS"/>
    <property type="match status" value="1"/>
</dbReference>
<dbReference type="RefSeq" id="WP_184747989.1">
    <property type="nucleotide sequence ID" value="NZ_JACHGJ010000007.1"/>
</dbReference>
<keyword evidence="5 12" id="KW-0812">Transmembrane</keyword>
<keyword evidence="6" id="KW-0547">Nucleotide-binding</keyword>
<keyword evidence="16" id="KW-1185">Reference proteome</keyword>
<dbReference type="InterPro" id="IPR005467">
    <property type="entry name" value="His_kinase_dom"/>
</dbReference>
<dbReference type="SMART" id="SM00388">
    <property type="entry name" value="HisKA"/>
    <property type="match status" value="1"/>
</dbReference>
<dbReference type="InterPro" id="IPR013767">
    <property type="entry name" value="PAS_fold"/>
</dbReference>
<evidence type="ECO:0000259" key="13">
    <source>
        <dbReference type="PROSITE" id="PS50109"/>
    </source>
</evidence>
<keyword evidence="4" id="KW-0808">Transferase</keyword>
<evidence type="ECO:0000256" key="1">
    <source>
        <dbReference type="ARBA" id="ARBA00000085"/>
    </source>
</evidence>
<evidence type="ECO:0000256" key="2">
    <source>
        <dbReference type="ARBA" id="ARBA00004141"/>
    </source>
</evidence>
<dbReference type="Gene3D" id="3.30.565.10">
    <property type="entry name" value="Histidine kinase-like ATPase, C-terminal domain"/>
    <property type="match status" value="1"/>
</dbReference>
<evidence type="ECO:0000256" key="5">
    <source>
        <dbReference type="ARBA" id="ARBA00022692"/>
    </source>
</evidence>
<dbReference type="SUPFAM" id="SSF55785">
    <property type="entry name" value="PYP-like sensor domain (PAS domain)"/>
    <property type="match status" value="1"/>
</dbReference>
<dbReference type="InterPro" id="IPR000014">
    <property type="entry name" value="PAS"/>
</dbReference>
<dbReference type="EMBL" id="JACHGJ010000007">
    <property type="protein sequence ID" value="MBB6481757.1"/>
    <property type="molecule type" value="Genomic_DNA"/>
</dbReference>
<keyword evidence="9 12" id="KW-1133">Transmembrane helix</keyword>
<organism evidence="15 16">
    <name type="scientific">Spirochaeta isovalerica</name>
    <dbReference type="NCBI Taxonomy" id="150"/>
    <lineage>
        <taxon>Bacteria</taxon>
        <taxon>Pseudomonadati</taxon>
        <taxon>Spirochaetota</taxon>
        <taxon>Spirochaetia</taxon>
        <taxon>Spirochaetales</taxon>
        <taxon>Spirochaetaceae</taxon>
        <taxon>Spirochaeta</taxon>
    </lineage>
</organism>
<dbReference type="InterPro" id="IPR003594">
    <property type="entry name" value="HATPase_dom"/>
</dbReference>
<dbReference type="Gene3D" id="3.30.450.20">
    <property type="entry name" value="PAS domain"/>
    <property type="match status" value="1"/>
</dbReference>
<feature type="transmembrane region" description="Helical" evidence="12">
    <location>
        <begin position="77"/>
        <end position="96"/>
    </location>
</feature>
<comment type="catalytic activity">
    <reaction evidence="1">
        <text>ATP + protein L-histidine = ADP + protein N-phospho-L-histidine.</text>
        <dbReference type="EC" id="2.7.13.3"/>
    </reaction>
</comment>
<dbReference type="Pfam" id="PF02518">
    <property type="entry name" value="HATPase_c"/>
    <property type="match status" value="1"/>
</dbReference>
<dbReference type="Pfam" id="PF00512">
    <property type="entry name" value="HisKA"/>
    <property type="match status" value="1"/>
</dbReference>
<keyword evidence="7" id="KW-0418">Kinase</keyword>
<keyword evidence="8" id="KW-0067">ATP-binding</keyword>
<dbReference type="Pfam" id="PF00989">
    <property type="entry name" value="PAS"/>
    <property type="match status" value="1"/>
</dbReference>
<sequence length="530" mass="60489">MLGKNRFNKHYSSLDSTERNKAFILLLILLAIFIFCIFFSISDFLSGHLWDNPGFFMIGAVSPIMILLLLKGYYRITVPAVLFVFTFILSFSQIVGEFREVEILGFVLIISFASIYGGRRYSIPITIYCVVYLTVLYFLKRDLQTFSQAYLPYSLFFVILISAVNILNSWILERNLSQVSEEVQKRTRELNASKEYAELIFHHNPSAAYTVDQSGRILDFNMKAEELTGYEKKELVGVNETILVPRVEQSLSEYHFDKSGESVGTLISKEGKERTVARYSALLTNEKGEITGKIVSFTDLTEWREFERYKTDLERVIRHDLKTPLNSVIGFPAIMLADKNLSEEYREYLNIIRNSGLSMKKLIEASRYLYKIEEGTWQPNPENTDIIALLRQIEADLTELRSQKKVKVRILIDGKRAERNDSLIIISEKILIQMVLSNLIKNAIEASPSDSDVTIEISRLPGLAISVHNKGVIPEEIKERFFEKYVTMNKKSGTGLGTYSARLMSRAIGADLTFTSNEQEGTVLNLSFSS</sequence>
<dbReference type="Proteomes" id="UP000587760">
    <property type="component" value="Unassembled WGS sequence"/>
</dbReference>
<dbReference type="SMART" id="SM00091">
    <property type="entry name" value="PAS"/>
    <property type="match status" value="1"/>
</dbReference>
<evidence type="ECO:0000256" key="10">
    <source>
        <dbReference type="ARBA" id="ARBA00023012"/>
    </source>
</evidence>
<name>A0A841REX1_9SPIO</name>
<proteinExistence type="predicted"/>
<feature type="transmembrane region" description="Helical" evidence="12">
    <location>
        <begin position="53"/>
        <end position="70"/>
    </location>
</feature>
<protein>
    <recommendedName>
        <fullName evidence="3">histidine kinase</fullName>
        <ecNumber evidence="3">2.7.13.3</ecNumber>
    </recommendedName>
</protein>
<dbReference type="GO" id="GO:0006355">
    <property type="term" value="P:regulation of DNA-templated transcription"/>
    <property type="evidence" value="ECO:0007669"/>
    <property type="project" value="InterPro"/>
</dbReference>
<evidence type="ECO:0000256" key="7">
    <source>
        <dbReference type="ARBA" id="ARBA00022777"/>
    </source>
</evidence>
<gene>
    <name evidence="15" type="ORF">HNR50_003437</name>
</gene>
<feature type="transmembrane region" description="Helical" evidence="12">
    <location>
        <begin position="21"/>
        <end position="41"/>
    </location>
</feature>
<dbReference type="GO" id="GO:0000156">
    <property type="term" value="F:phosphorelay response regulator activity"/>
    <property type="evidence" value="ECO:0007669"/>
    <property type="project" value="TreeGrafter"/>
</dbReference>
<dbReference type="Gene3D" id="1.10.287.130">
    <property type="match status" value="1"/>
</dbReference>
<dbReference type="InterPro" id="IPR003661">
    <property type="entry name" value="HisK_dim/P_dom"/>
</dbReference>
<feature type="transmembrane region" description="Helical" evidence="12">
    <location>
        <begin position="121"/>
        <end position="139"/>
    </location>
</feature>
<dbReference type="InterPro" id="IPR036097">
    <property type="entry name" value="HisK_dim/P_sf"/>
</dbReference>
<evidence type="ECO:0000256" key="6">
    <source>
        <dbReference type="ARBA" id="ARBA00022741"/>
    </source>
</evidence>
<evidence type="ECO:0000256" key="8">
    <source>
        <dbReference type="ARBA" id="ARBA00022840"/>
    </source>
</evidence>
<feature type="domain" description="Histidine kinase" evidence="13">
    <location>
        <begin position="316"/>
        <end position="530"/>
    </location>
</feature>
<reference evidence="15 16" key="1">
    <citation type="submission" date="2020-08" db="EMBL/GenBank/DDBJ databases">
        <title>Genomic Encyclopedia of Type Strains, Phase IV (KMG-IV): sequencing the most valuable type-strain genomes for metagenomic binning, comparative biology and taxonomic classification.</title>
        <authorList>
            <person name="Goeker M."/>
        </authorList>
    </citation>
    <scope>NUCLEOTIDE SEQUENCE [LARGE SCALE GENOMIC DNA]</scope>
    <source>
        <strain evidence="15 16">DSM 2461</strain>
    </source>
</reference>
<dbReference type="PROSITE" id="PS50109">
    <property type="entry name" value="HIS_KIN"/>
    <property type="match status" value="1"/>
</dbReference>
<dbReference type="InterPro" id="IPR035965">
    <property type="entry name" value="PAS-like_dom_sf"/>
</dbReference>